<name>A0AAW1S8A0_9CHLO</name>
<organism evidence="1 2">
    <name type="scientific">Elliptochloris bilobata</name>
    <dbReference type="NCBI Taxonomy" id="381761"/>
    <lineage>
        <taxon>Eukaryota</taxon>
        <taxon>Viridiplantae</taxon>
        <taxon>Chlorophyta</taxon>
        <taxon>core chlorophytes</taxon>
        <taxon>Trebouxiophyceae</taxon>
        <taxon>Trebouxiophyceae incertae sedis</taxon>
        <taxon>Elliptochloris clade</taxon>
        <taxon>Elliptochloris</taxon>
    </lineage>
</organism>
<reference evidence="1 2" key="1">
    <citation type="journal article" date="2024" name="Nat. Commun.">
        <title>Phylogenomics reveals the evolutionary origins of lichenization in chlorophyte algae.</title>
        <authorList>
            <person name="Puginier C."/>
            <person name="Libourel C."/>
            <person name="Otte J."/>
            <person name="Skaloud P."/>
            <person name="Haon M."/>
            <person name="Grisel S."/>
            <person name="Petersen M."/>
            <person name="Berrin J.G."/>
            <person name="Delaux P.M."/>
            <person name="Dal Grande F."/>
            <person name="Keller J."/>
        </authorList>
    </citation>
    <scope>NUCLEOTIDE SEQUENCE [LARGE SCALE GENOMIC DNA]</scope>
    <source>
        <strain evidence="1 2">SAG 245.80</strain>
    </source>
</reference>
<evidence type="ECO:0000313" key="1">
    <source>
        <dbReference type="EMBL" id="KAK9842326.1"/>
    </source>
</evidence>
<evidence type="ECO:0000313" key="2">
    <source>
        <dbReference type="Proteomes" id="UP001445335"/>
    </source>
</evidence>
<dbReference type="AlphaFoldDB" id="A0AAW1S8A0"/>
<dbReference type="Proteomes" id="UP001445335">
    <property type="component" value="Unassembled WGS sequence"/>
</dbReference>
<sequence length="245" mass="24359">MEKLAADLAEEHGCAATVLALGARPYAAADLLESPAWPAFCAALPTLLGRAEPGAVAATAALAAGALREARSSGVACALGDLFVSLAGFIYYAAAQPTASAPAAVPEAQQQPGGASPLEWMCAADTPGGGTAWLRAWAAPATGARVLARGLLEAGALAQLLAVCRAKAAGAAWPRMSAAAEAAAVVVIGDALASGAGRRLFPLSLPALESSYANTCQSPQVSVHTAAEWLAILPCTGALPSFCAR</sequence>
<keyword evidence="2" id="KW-1185">Reference proteome</keyword>
<dbReference type="EMBL" id="JALJOU010000008">
    <property type="protein sequence ID" value="KAK9842326.1"/>
    <property type="molecule type" value="Genomic_DNA"/>
</dbReference>
<comment type="caution">
    <text evidence="1">The sequence shown here is derived from an EMBL/GenBank/DDBJ whole genome shotgun (WGS) entry which is preliminary data.</text>
</comment>
<proteinExistence type="predicted"/>
<protein>
    <submittedName>
        <fullName evidence="1">Uncharacterized protein</fullName>
    </submittedName>
</protein>
<accession>A0AAW1S8A0</accession>
<gene>
    <name evidence="1" type="ORF">WJX81_006661</name>
</gene>